<evidence type="ECO:0000256" key="5">
    <source>
        <dbReference type="ARBA" id="ARBA00023125"/>
    </source>
</evidence>
<evidence type="ECO:0000256" key="3">
    <source>
        <dbReference type="ARBA" id="ARBA00022833"/>
    </source>
</evidence>
<keyword evidence="2 8" id="KW-0863">Zinc-finger</keyword>
<dbReference type="GO" id="GO:0008270">
    <property type="term" value="F:zinc ion binding"/>
    <property type="evidence" value="ECO:0007669"/>
    <property type="project" value="UniProtKB-KW"/>
</dbReference>
<reference evidence="12" key="1">
    <citation type="submission" date="2022-04" db="EMBL/GenBank/DDBJ databases">
        <title>Carnegiea gigantea Genome sequencing and assembly v2.</title>
        <authorList>
            <person name="Copetti D."/>
            <person name="Sanderson M.J."/>
            <person name="Burquez A."/>
            <person name="Wojciechowski M.F."/>
        </authorList>
    </citation>
    <scope>NUCLEOTIDE SEQUENCE</scope>
    <source>
        <strain evidence="12">SGP5-SGP5p</strain>
        <tissue evidence="12">Aerial part</tissue>
    </source>
</reference>
<keyword evidence="13" id="KW-1185">Reference proteome</keyword>
<dbReference type="OrthoDB" id="1927254at2759"/>
<dbReference type="Proteomes" id="UP001153076">
    <property type="component" value="Unassembled WGS sequence"/>
</dbReference>
<dbReference type="PROSITE" id="PS01361">
    <property type="entry name" value="ZF_DOF_1"/>
    <property type="match status" value="1"/>
</dbReference>
<evidence type="ECO:0000256" key="10">
    <source>
        <dbReference type="SAM" id="MobiDB-lite"/>
    </source>
</evidence>
<keyword evidence="1 9" id="KW-0479">Metal-binding</keyword>
<evidence type="ECO:0000259" key="11">
    <source>
        <dbReference type="PROSITE" id="PS50884"/>
    </source>
</evidence>
<protein>
    <recommendedName>
        <fullName evidence="9">Dof zinc finger protein</fullName>
    </recommendedName>
</protein>
<dbReference type="GO" id="GO:0005634">
    <property type="term" value="C:nucleus"/>
    <property type="evidence" value="ECO:0007669"/>
    <property type="project" value="UniProtKB-SubCell"/>
</dbReference>
<keyword evidence="3 9" id="KW-0862">Zinc</keyword>
<feature type="region of interest" description="Disordered" evidence="10">
    <location>
        <begin position="47"/>
        <end position="69"/>
    </location>
</feature>
<keyword evidence="7 8" id="KW-0539">Nucleus</keyword>
<evidence type="ECO:0000313" key="12">
    <source>
        <dbReference type="EMBL" id="KAJ8426683.1"/>
    </source>
</evidence>
<comment type="caution">
    <text evidence="12">The sequence shown here is derived from an EMBL/GenBank/DDBJ whole genome shotgun (WGS) entry which is preliminary data.</text>
</comment>
<evidence type="ECO:0000313" key="13">
    <source>
        <dbReference type="Proteomes" id="UP001153076"/>
    </source>
</evidence>
<dbReference type="GO" id="GO:0003677">
    <property type="term" value="F:DNA binding"/>
    <property type="evidence" value="ECO:0007669"/>
    <property type="project" value="UniProtKB-UniRule"/>
</dbReference>
<evidence type="ECO:0000256" key="2">
    <source>
        <dbReference type="ARBA" id="ARBA00022771"/>
    </source>
</evidence>
<dbReference type="InterPro" id="IPR003851">
    <property type="entry name" value="Znf_Dof"/>
</dbReference>
<dbReference type="AlphaFoldDB" id="A0A9Q1GY61"/>
<dbReference type="PANTHER" id="PTHR31992:SF97">
    <property type="entry name" value="DOF ZINC FINGER PROTEIN"/>
    <property type="match status" value="1"/>
</dbReference>
<evidence type="ECO:0000256" key="9">
    <source>
        <dbReference type="RuleBase" id="RU369094"/>
    </source>
</evidence>
<organism evidence="12 13">
    <name type="scientific">Carnegiea gigantea</name>
    <dbReference type="NCBI Taxonomy" id="171969"/>
    <lineage>
        <taxon>Eukaryota</taxon>
        <taxon>Viridiplantae</taxon>
        <taxon>Streptophyta</taxon>
        <taxon>Embryophyta</taxon>
        <taxon>Tracheophyta</taxon>
        <taxon>Spermatophyta</taxon>
        <taxon>Magnoliopsida</taxon>
        <taxon>eudicotyledons</taxon>
        <taxon>Gunneridae</taxon>
        <taxon>Pentapetalae</taxon>
        <taxon>Caryophyllales</taxon>
        <taxon>Cactineae</taxon>
        <taxon>Cactaceae</taxon>
        <taxon>Cactoideae</taxon>
        <taxon>Echinocereeae</taxon>
        <taxon>Carnegiea</taxon>
    </lineage>
</organism>
<name>A0A9Q1GY61_9CARY</name>
<evidence type="ECO:0000256" key="6">
    <source>
        <dbReference type="ARBA" id="ARBA00023163"/>
    </source>
</evidence>
<evidence type="ECO:0000256" key="8">
    <source>
        <dbReference type="PROSITE-ProRule" id="PRU00071"/>
    </source>
</evidence>
<feature type="compositionally biased region" description="Low complexity" evidence="10">
    <location>
        <begin position="123"/>
        <end position="137"/>
    </location>
</feature>
<gene>
    <name evidence="12" type="ORF">Cgig2_018774</name>
</gene>
<dbReference type="InterPro" id="IPR045174">
    <property type="entry name" value="Dof"/>
</dbReference>
<evidence type="ECO:0000256" key="1">
    <source>
        <dbReference type="ARBA" id="ARBA00022723"/>
    </source>
</evidence>
<feature type="region of interest" description="Disordered" evidence="10">
    <location>
        <begin position="107"/>
        <end position="137"/>
    </location>
</feature>
<keyword evidence="5 8" id="KW-0238">DNA-binding</keyword>
<dbReference type="GO" id="GO:0003700">
    <property type="term" value="F:DNA-binding transcription factor activity"/>
    <property type="evidence" value="ECO:0007669"/>
    <property type="project" value="UniProtKB-UniRule"/>
</dbReference>
<sequence length="328" mass="36396">MDKNIDIDRRENLRHMGLSSKQVISSDGHGWNHQGLLEVGNLDQLQRPPLLKRPSSHQQQQQQSEPLKCPRCDSTNTKFCYYNNYNKSQPRHFCKTCKRHWTKGGTLRNVPVGGGRKNKRPKTSNTANKTTSKTTNTTAGAALFSAISSNYNSTTIQTQQPRLGPPLTTLAGDKNSSDAFYRAFGRQPSSSLRESPIICSGKSLNDGNSGIFLGSTFALLSNDQDPQFPYTNVGIFESNPCSISSNQPPNLYNYKGETNVNGFEETGMNSLNTSMSSSSISDHHQPWEIPASGEAMDLTSNWAWDDFDKFVSLEADFTSPWDDAEIKP</sequence>
<keyword evidence="6 9" id="KW-0804">Transcription</keyword>
<evidence type="ECO:0000256" key="4">
    <source>
        <dbReference type="ARBA" id="ARBA00023015"/>
    </source>
</evidence>
<comment type="subcellular location">
    <subcellularLocation>
        <location evidence="8 9">Nucleus</location>
    </subcellularLocation>
</comment>
<dbReference type="EMBL" id="JAKOGI010001253">
    <property type="protein sequence ID" value="KAJ8426683.1"/>
    <property type="molecule type" value="Genomic_DNA"/>
</dbReference>
<evidence type="ECO:0000256" key="7">
    <source>
        <dbReference type="ARBA" id="ARBA00023242"/>
    </source>
</evidence>
<accession>A0A9Q1GY61</accession>
<dbReference type="Pfam" id="PF02701">
    <property type="entry name" value="Zn_ribbon_Dof"/>
    <property type="match status" value="1"/>
</dbReference>
<feature type="domain" description="Dof-type" evidence="11">
    <location>
        <begin position="67"/>
        <end position="121"/>
    </location>
</feature>
<dbReference type="PROSITE" id="PS50884">
    <property type="entry name" value="ZF_DOF_2"/>
    <property type="match status" value="1"/>
</dbReference>
<comment type="function">
    <text evidence="9">Transcription factor that binds specifically to a 5'-AA[AG]G-3' consensus core sequence.</text>
</comment>
<dbReference type="PANTHER" id="PTHR31992">
    <property type="entry name" value="DOF ZINC FINGER PROTEIN DOF1.4-RELATED"/>
    <property type="match status" value="1"/>
</dbReference>
<keyword evidence="4 9" id="KW-0805">Transcription regulation</keyword>
<proteinExistence type="predicted"/>